<proteinExistence type="predicted"/>
<keyword evidence="2" id="KW-0479">Metal-binding</keyword>
<sequence length="874" mass="96519">MASQVLTEPFAASISLGGTSQPQTAFPLRCSRSRKIPSPPSTKKLSQSQRDTVSHNNFGHTLKFEHYSRAEHLRRHQQNHETYLSCHFASCGKTFHRQDLLDRHLATKHNQQPDYPPRRLSQASCSSSCTQSGSIDSVIVSVAPIQAPSTAEILPYISEISDTFNPSRYNQVFYNQPSYCPISYSSFSSSDVTYTNMESHAEFVKPEHSIPPVSGWHQPSPSFDLAFDSIPPFQASDGHSPVAAYPALDPWATVPVPNHYPYQNDLDQLSLPYMHTDISSPCTNSTTHMATMLTSMDQEAFTKSGASSPTSVASSALPPAIIPQDSKSMPYPLVFPVQRDKYGSLNLEVPLEDQQLGISLSLKTKQHYIESYWKYFHPVFPVLHRPSYQAQTPCPLLSAAVISIGAQYNDGHSAQGDSRILHEKCQELISEYRSFLRLTDRLDYMQAVFLVEMFSHFKAKRATSQLSEMFNDTYSQLGKQHISTPRPHLEALATIKPYTTEDSIKHQWLEWIHLHSIERLLAACYILDTQQALLLARPALTDTSFGLDLYLPANSTLWEAPVHTSWANLLRSGPASLVDVISLLDSIAQSNSQTKRCEAFQSALLTACHTSSVLTQRLETDNVIYGPVSASHPIFETSNMALLEQALCPESNVLIAHNMVRLAAHSPTRALLAVSGDSWVFSQRLSSEALLAASEFETFKSQLRSWSETLQQPTLWPTNTGATIRSDACEALHRALAIIRLALDMDSRNLSFGTKMAVYYSSLVLWAITFGAVCKAESAELKFEDDDSAELAAPRAEEDARVFVELAEGIVDSTAMMTGGVFGVVPPVESVDRWRFGVGAVLAWGAWVIGGGGAGELVEGAVGVLERLGKRGRV</sequence>
<feature type="domain" description="C2H2-type" evidence="9">
    <location>
        <begin position="84"/>
        <end position="113"/>
    </location>
</feature>
<dbReference type="Pfam" id="PF04082">
    <property type="entry name" value="Fungal_trans"/>
    <property type="match status" value="1"/>
</dbReference>
<protein>
    <recommendedName>
        <fullName evidence="9">C2H2-type domain-containing protein</fullName>
    </recommendedName>
</protein>
<dbReference type="InterPro" id="IPR013087">
    <property type="entry name" value="Znf_C2H2_type"/>
</dbReference>
<dbReference type="GO" id="GO:0005634">
    <property type="term" value="C:nucleus"/>
    <property type="evidence" value="ECO:0007669"/>
    <property type="project" value="UniProtKB-SubCell"/>
</dbReference>
<dbReference type="GO" id="GO:0006351">
    <property type="term" value="P:DNA-templated transcription"/>
    <property type="evidence" value="ECO:0007669"/>
    <property type="project" value="InterPro"/>
</dbReference>
<evidence type="ECO:0000256" key="6">
    <source>
        <dbReference type="ARBA" id="ARBA00023242"/>
    </source>
</evidence>
<keyword evidence="6" id="KW-0539">Nucleus</keyword>
<evidence type="ECO:0000256" key="4">
    <source>
        <dbReference type="ARBA" id="ARBA00022771"/>
    </source>
</evidence>
<evidence type="ECO:0000256" key="1">
    <source>
        <dbReference type="ARBA" id="ARBA00004123"/>
    </source>
</evidence>
<evidence type="ECO:0000259" key="9">
    <source>
        <dbReference type="PROSITE" id="PS50157"/>
    </source>
</evidence>
<evidence type="ECO:0000256" key="2">
    <source>
        <dbReference type="ARBA" id="ARBA00022723"/>
    </source>
</evidence>
<organism evidence="10 11">
    <name type="scientific">Venturia nashicola</name>
    <dbReference type="NCBI Taxonomy" id="86259"/>
    <lineage>
        <taxon>Eukaryota</taxon>
        <taxon>Fungi</taxon>
        <taxon>Dikarya</taxon>
        <taxon>Ascomycota</taxon>
        <taxon>Pezizomycotina</taxon>
        <taxon>Dothideomycetes</taxon>
        <taxon>Pleosporomycetidae</taxon>
        <taxon>Venturiales</taxon>
        <taxon>Venturiaceae</taxon>
        <taxon>Venturia</taxon>
    </lineage>
</organism>
<keyword evidence="3" id="KW-0677">Repeat</keyword>
<dbReference type="PROSITE" id="PS00028">
    <property type="entry name" value="ZINC_FINGER_C2H2_1"/>
    <property type="match status" value="1"/>
</dbReference>
<keyword evidence="11" id="KW-1185">Reference proteome</keyword>
<dbReference type="STRING" id="86259.A0A4Z1PRJ5"/>
<dbReference type="Proteomes" id="UP000298493">
    <property type="component" value="Unassembled WGS sequence"/>
</dbReference>
<dbReference type="CDD" id="cd12148">
    <property type="entry name" value="fungal_TF_MHR"/>
    <property type="match status" value="1"/>
</dbReference>
<evidence type="ECO:0000256" key="8">
    <source>
        <dbReference type="SAM" id="MobiDB-lite"/>
    </source>
</evidence>
<dbReference type="GO" id="GO:0000981">
    <property type="term" value="F:DNA-binding transcription factor activity, RNA polymerase II-specific"/>
    <property type="evidence" value="ECO:0007669"/>
    <property type="project" value="InterPro"/>
</dbReference>
<keyword evidence="4 7" id="KW-0863">Zinc-finger</keyword>
<comment type="caution">
    <text evidence="10">The sequence shown here is derived from an EMBL/GenBank/DDBJ whole genome shotgun (WGS) entry which is preliminary data.</text>
</comment>
<dbReference type="EMBL" id="SNSC02000002">
    <property type="protein sequence ID" value="TID26755.1"/>
    <property type="molecule type" value="Genomic_DNA"/>
</dbReference>
<feature type="compositionally biased region" description="Polar residues" evidence="8">
    <location>
        <begin position="41"/>
        <end position="55"/>
    </location>
</feature>
<evidence type="ECO:0000256" key="3">
    <source>
        <dbReference type="ARBA" id="ARBA00022737"/>
    </source>
</evidence>
<dbReference type="InterPro" id="IPR051059">
    <property type="entry name" value="VerF-like"/>
</dbReference>
<comment type="subcellular location">
    <subcellularLocation>
        <location evidence="1">Nucleus</location>
    </subcellularLocation>
</comment>
<evidence type="ECO:0000256" key="7">
    <source>
        <dbReference type="PROSITE-ProRule" id="PRU00042"/>
    </source>
</evidence>
<dbReference type="PROSITE" id="PS50157">
    <property type="entry name" value="ZINC_FINGER_C2H2_2"/>
    <property type="match status" value="1"/>
</dbReference>
<reference evidence="10 11" key="1">
    <citation type="submission" date="2019-04" db="EMBL/GenBank/DDBJ databases">
        <title>High contiguity whole genome sequence and gene annotation resource for two Venturia nashicola isolates.</title>
        <authorList>
            <person name="Prokchorchik M."/>
            <person name="Won K."/>
            <person name="Lee Y."/>
            <person name="Choi E.D."/>
            <person name="Segonzac C."/>
            <person name="Sohn K.H."/>
        </authorList>
    </citation>
    <scope>NUCLEOTIDE SEQUENCE [LARGE SCALE GENOMIC DNA]</scope>
    <source>
        <strain evidence="10 11">PRI2</strain>
    </source>
</reference>
<keyword evidence="5" id="KW-0862">Zinc</keyword>
<dbReference type="PANTHER" id="PTHR40626">
    <property type="entry name" value="MIP31509P"/>
    <property type="match status" value="1"/>
</dbReference>
<evidence type="ECO:0000256" key="5">
    <source>
        <dbReference type="ARBA" id="ARBA00022833"/>
    </source>
</evidence>
<dbReference type="GO" id="GO:0008270">
    <property type="term" value="F:zinc ion binding"/>
    <property type="evidence" value="ECO:0007669"/>
    <property type="project" value="UniProtKB-KW"/>
</dbReference>
<feature type="region of interest" description="Disordered" evidence="8">
    <location>
        <begin position="31"/>
        <end position="55"/>
    </location>
</feature>
<accession>A0A4Z1PRJ5</accession>
<dbReference type="GO" id="GO:0000978">
    <property type="term" value="F:RNA polymerase II cis-regulatory region sequence-specific DNA binding"/>
    <property type="evidence" value="ECO:0007669"/>
    <property type="project" value="InterPro"/>
</dbReference>
<evidence type="ECO:0000313" key="11">
    <source>
        <dbReference type="Proteomes" id="UP000298493"/>
    </source>
</evidence>
<dbReference type="AlphaFoldDB" id="A0A4Z1PRJ5"/>
<name>A0A4Z1PRJ5_9PEZI</name>
<dbReference type="InterPro" id="IPR007219">
    <property type="entry name" value="XnlR_reg_dom"/>
</dbReference>
<dbReference type="PANTHER" id="PTHR40626:SF11">
    <property type="entry name" value="ZINC FINGER PROTEIN YPR022C"/>
    <property type="match status" value="1"/>
</dbReference>
<evidence type="ECO:0000313" key="10">
    <source>
        <dbReference type="EMBL" id="TID26755.1"/>
    </source>
</evidence>
<gene>
    <name evidence="10" type="ORF">E6O75_ATG01248</name>
</gene>
<dbReference type="GO" id="GO:0000785">
    <property type="term" value="C:chromatin"/>
    <property type="evidence" value="ECO:0007669"/>
    <property type="project" value="TreeGrafter"/>
</dbReference>